<evidence type="ECO:0000259" key="11">
    <source>
        <dbReference type="Pfam" id="PF03600"/>
    </source>
</evidence>
<dbReference type="PANTHER" id="PTHR43302:SF5">
    <property type="entry name" value="TRANSPORTER ARSB-RELATED"/>
    <property type="match status" value="1"/>
</dbReference>
<dbReference type="GO" id="GO:0005886">
    <property type="term" value="C:plasma membrane"/>
    <property type="evidence" value="ECO:0007669"/>
    <property type="project" value="UniProtKB-SubCell"/>
</dbReference>
<keyword evidence="5" id="KW-1003">Cell membrane</keyword>
<dbReference type="Proteomes" id="UP000438182">
    <property type="component" value="Unassembled WGS sequence"/>
</dbReference>
<comment type="subcellular location">
    <subcellularLocation>
        <location evidence="1">Cell membrane</location>
        <topology evidence="1">Multi-pass membrane protein</topology>
    </subcellularLocation>
</comment>
<evidence type="ECO:0000313" key="13">
    <source>
        <dbReference type="Proteomes" id="UP000438182"/>
    </source>
</evidence>
<comment type="similarity">
    <text evidence="3">Belongs to the CitM (TC 2.A.11) transporter family.</text>
</comment>
<feature type="transmembrane region" description="Helical" evidence="10">
    <location>
        <begin position="74"/>
        <end position="93"/>
    </location>
</feature>
<dbReference type="EMBL" id="WSTA01000003">
    <property type="protein sequence ID" value="MWB97192.1"/>
    <property type="molecule type" value="Genomic_DNA"/>
</dbReference>
<evidence type="ECO:0000256" key="4">
    <source>
        <dbReference type="ARBA" id="ARBA00022448"/>
    </source>
</evidence>
<dbReference type="InterPro" id="IPR000802">
    <property type="entry name" value="Arsenical_pump_ArsB"/>
</dbReference>
<evidence type="ECO:0000256" key="7">
    <source>
        <dbReference type="ARBA" id="ARBA00022849"/>
    </source>
</evidence>
<evidence type="ECO:0000256" key="3">
    <source>
        <dbReference type="ARBA" id="ARBA00009843"/>
    </source>
</evidence>
<feature type="transmembrane region" description="Helical" evidence="10">
    <location>
        <begin position="35"/>
        <end position="53"/>
    </location>
</feature>
<keyword evidence="13" id="KW-1185">Reference proteome</keyword>
<feature type="transmembrane region" description="Helical" evidence="10">
    <location>
        <begin position="154"/>
        <end position="177"/>
    </location>
</feature>
<name>A0A6I4NVQ5_9MICO</name>
<gene>
    <name evidence="12" type="ORF">GB864_01260</name>
</gene>
<evidence type="ECO:0000256" key="5">
    <source>
        <dbReference type="ARBA" id="ARBA00022475"/>
    </source>
</evidence>
<organism evidence="12 13">
    <name type="scientific">Agromyces seonyuensis</name>
    <dbReference type="NCBI Taxonomy" id="2662446"/>
    <lineage>
        <taxon>Bacteria</taxon>
        <taxon>Bacillati</taxon>
        <taxon>Actinomycetota</taxon>
        <taxon>Actinomycetes</taxon>
        <taxon>Micrococcales</taxon>
        <taxon>Microbacteriaceae</taxon>
        <taxon>Agromyces</taxon>
    </lineage>
</organism>
<keyword evidence="4" id="KW-0813">Transport</keyword>
<dbReference type="Pfam" id="PF03600">
    <property type="entry name" value="CitMHS"/>
    <property type="match status" value="1"/>
</dbReference>
<feature type="transmembrane region" description="Helical" evidence="10">
    <location>
        <begin position="221"/>
        <end position="238"/>
    </location>
</feature>
<comment type="similarity">
    <text evidence="2">Belongs to the ArsB family.</text>
</comment>
<dbReference type="GO" id="GO:0015105">
    <property type="term" value="F:arsenite transmembrane transporter activity"/>
    <property type="evidence" value="ECO:0007669"/>
    <property type="project" value="InterPro"/>
</dbReference>
<feature type="transmembrane region" description="Helical" evidence="10">
    <location>
        <begin position="361"/>
        <end position="383"/>
    </location>
</feature>
<dbReference type="InterPro" id="IPR004680">
    <property type="entry name" value="Cit_transptr-like_dom"/>
</dbReference>
<keyword evidence="9 10" id="KW-0472">Membrane</keyword>
<evidence type="ECO:0000256" key="6">
    <source>
        <dbReference type="ARBA" id="ARBA00022692"/>
    </source>
</evidence>
<feature type="transmembrane region" description="Helical" evidence="10">
    <location>
        <begin position="321"/>
        <end position="345"/>
    </location>
</feature>
<feature type="transmembrane region" description="Helical" evidence="10">
    <location>
        <begin position="198"/>
        <end position="215"/>
    </location>
</feature>
<dbReference type="RefSeq" id="WP_160422471.1">
    <property type="nucleotide sequence ID" value="NZ_WSTA01000003.1"/>
</dbReference>
<sequence length="386" mass="39932">MKTAIVGAALLLLGGVAVAAGILGVEDVAELVERVGPILAFVLAITVVAELAAEAGLFQAIAERLAILGRGRGLALWLLVVLLAVAATVFLSLDTAAVLLTPVVVVLAQHVRISPIPFALTTVWIANTGSLLLPVSNLTNLLAAHRLGDPGPGAFAALTWAPAVAAILVTVVIVFATRPRQILQRYTPDPPSPVEDRTLFLIAAVTVGALLPALVSGIEVWIPAAVAAVVLVVAFAFRRPAVLRWNLVPWPILVFASGLFLAMAAAHAAGLTRWLDDLVGTGTGLGDLLRVAGTGALAANAIDNLPAYLALEPFADDPVRLIALLIGVNAGAIVTPWASLAILLWHGRLTALGVELSWRRYLGLSLLAAPLVVGAATLALWLVHGT</sequence>
<dbReference type="GO" id="GO:0046685">
    <property type="term" value="P:response to arsenic-containing substance"/>
    <property type="evidence" value="ECO:0007669"/>
    <property type="project" value="UniProtKB-KW"/>
</dbReference>
<evidence type="ECO:0000256" key="9">
    <source>
        <dbReference type="ARBA" id="ARBA00023136"/>
    </source>
</evidence>
<evidence type="ECO:0000256" key="8">
    <source>
        <dbReference type="ARBA" id="ARBA00022989"/>
    </source>
</evidence>
<accession>A0A6I4NVQ5</accession>
<evidence type="ECO:0000256" key="2">
    <source>
        <dbReference type="ARBA" id="ARBA00006433"/>
    </source>
</evidence>
<dbReference type="AlphaFoldDB" id="A0A6I4NVQ5"/>
<dbReference type="PANTHER" id="PTHR43302">
    <property type="entry name" value="TRANSPORTER ARSB-RELATED"/>
    <property type="match status" value="1"/>
</dbReference>
<evidence type="ECO:0000313" key="12">
    <source>
        <dbReference type="EMBL" id="MWB97192.1"/>
    </source>
</evidence>
<dbReference type="PRINTS" id="PR00758">
    <property type="entry name" value="ARSENICPUMP"/>
</dbReference>
<feature type="domain" description="Citrate transporter-like" evidence="11">
    <location>
        <begin position="4"/>
        <end position="314"/>
    </location>
</feature>
<evidence type="ECO:0000256" key="10">
    <source>
        <dbReference type="SAM" id="Phobius"/>
    </source>
</evidence>
<evidence type="ECO:0000256" key="1">
    <source>
        <dbReference type="ARBA" id="ARBA00004651"/>
    </source>
</evidence>
<keyword evidence="8 10" id="KW-1133">Transmembrane helix</keyword>
<reference evidence="12 13" key="1">
    <citation type="submission" date="2019-12" db="EMBL/GenBank/DDBJ databases">
        <authorList>
            <person name="Kim Y.S."/>
        </authorList>
    </citation>
    <scope>NUCLEOTIDE SEQUENCE [LARGE SCALE GENOMIC DNA]</scope>
    <source>
        <strain evidence="12 13">MMS17-SY077</strain>
    </source>
</reference>
<protein>
    <submittedName>
        <fullName evidence="12">Arsenic transporter</fullName>
    </submittedName>
</protein>
<comment type="caution">
    <text evidence="12">The sequence shown here is derived from an EMBL/GenBank/DDBJ whole genome shotgun (WGS) entry which is preliminary data.</text>
</comment>
<feature type="transmembrane region" description="Helical" evidence="10">
    <location>
        <begin position="250"/>
        <end position="269"/>
    </location>
</feature>
<keyword evidence="7" id="KW-0059">Arsenical resistance</keyword>
<keyword evidence="6 10" id="KW-0812">Transmembrane</keyword>
<proteinExistence type="inferred from homology"/>